<protein>
    <recommendedName>
        <fullName evidence="3">EF-hand domain-containing protein</fullName>
    </recommendedName>
</protein>
<dbReference type="OrthoDB" id="10569424at2759"/>
<dbReference type="Proteomes" id="UP000039324">
    <property type="component" value="Unassembled WGS sequence"/>
</dbReference>
<name>A0A0G4ILY8_PLABS</name>
<evidence type="ECO:0000313" key="2">
    <source>
        <dbReference type="Proteomes" id="UP000039324"/>
    </source>
</evidence>
<evidence type="ECO:0008006" key="3">
    <source>
        <dbReference type="Google" id="ProtNLM"/>
    </source>
</evidence>
<gene>
    <name evidence="1" type="ORF">PBRA_004942</name>
</gene>
<dbReference type="EMBL" id="CDSF01000057">
    <property type="protein sequence ID" value="CEO96271.1"/>
    <property type="molecule type" value="Genomic_DNA"/>
</dbReference>
<accession>A0A0G4ILY8</accession>
<reference evidence="1 2" key="1">
    <citation type="submission" date="2015-02" db="EMBL/GenBank/DDBJ databases">
        <authorList>
            <person name="Chooi Y.-H."/>
        </authorList>
    </citation>
    <scope>NUCLEOTIDE SEQUENCE [LARGE SCALE GENOMIC DNA]</scope>
    <source>
        <strain evidence="1">E3</strain>
    </source>
</reference>
<dbReference type="OMA" id="RISKMEW"/>
<evidence type="ECO:0000313" key="1">
    <source>
        <dbReference type="EMBL" id="CEO96271.1"/>
    </source>
</evidence>
<keyword evidence="2" id="KW-1185">Reference proteome</keyword>
<dbReference type="AlphaFoldDB" id="A0A0G4ILY8"/>
<proteinExistence type="predicted"/>
<organism evidence="1 2">
    <name type="scientific">Plasmodiophora brassicae</name>
    <name type="common">Clubroot disease agent</name>
    <dbReference type="NCBI Taxonomy" id="37360"/>
    <lineage>
        <taxon>Eukaryota</taxon>
        <taxon>Sar</taxon>
        <taxon>Rhizaria</taxon>
        <taxon>Endomyxa</taxon>
        <taxon>Phytomyxea</taxon>
        <taxon>Plasmodiophorida</taxon>
        <taxon>Plasmodiophoridae</taxon>
        <taxon>Plasmodiophora</taxon>
    </lineage>
</organism>
<sequence length="356" mass="37934">MASSRVELIRSIRDSPVSEDDAVAMFDAGRAASNNSDTWDQEDLRRFLVELRVAFDCEPVVPDECVEAALRELQLDANEQGRISKMEWKSFFLYLLDSPLVHLESTAFRSLPRTTGGPLFPPDHTVVVTITSDNNVSSITKSSLQSALKQSAGEPASSFQFAQCGNTIAALAVFETPGSVENVLQKKLDGIDVDRVVLSRYESGSVFPSWAVPATSSPSNKNPGLVAKALASTVLFGTLVVTSQAKALDERMGISTTAKSAINATTKAVTETDEKLGISRSVKGAASQVDTKLHITETAAVASKKSQEAVNQVKQTSTAQTAMGFVGGLLGKVKQAADGLKAETEAALEAKRAENH</sequence>